<dbReference type="AlphaFoldDB" id="A0A4Y9IKL8"/>
<accession>A0A4Y9IKL8</accession>
<dbReference type="RefSeq" id="WP_135106648.1">
    <property type="nucleotide sequence ID" value="NZ_JADGKW010000005.1"/>
</dbReference>
<evidence type="ECO:0000313" key="2">
    <source>
        <dbReference type="Proteomes" id="UP000298285"/>
    </source>
</evidence>
<gene>
    <name evidence="1" type="ORF">E4T88_14480</name>
</gene>
<sequence length="168" mass="20234">MKTILLCLLFISIGCKSQKIGLSKRIYEVQKEICGDKEYLKVFEKNRNEVLWIQKIERMYNDTVYLIEEHYYSDEIIPIQHMYHAMFWNKREAKMIYSYHKKDKKIKMSIEKPEENDILYHLVNNWDTIQIKKRAIYENPLGGDVNTIVTRIIVSNKQIESLCFKTLF</sequence>
<dbReference type="Proteomes" id="UP000298285">
    <property type="component" value="Unassembled WGS sequence"/>
</dbReference>
<organism evidence="1 2">
    <name type="scientific">Dysgonomonas mossii</name>
    <dbReference type="NCBI Taxonomy" id="163665"/>
    <lineage>
        <taxon>Bacteria</taxon>
        <taxon>Pseudomonadati</taxon>
        <taxon>Bacteroidota</taxon>
        <taxon>Bacteroidia</taxon>
        <taxon>Bacteroidales</taxon>
        <taxon>Dysgonomonadaceae</taxon>
        <taxon>Dysgonomonas</taxon>
    </lineage>
</organism>
<dbReference type="EMBL" id="SPPK01000005">
    <property type="protein sequence ID" value="TFU87298.1"/>
    <property type="molecule type" value="Genomic_DNA"/>
</dbReference>
<protein>
    <submittedName>
        <fullName evidence="1">Uncharacterized protein</fullName>
    </submittedName>
</protein>
<proteinExistence type="predicted"/>
<comment type="caution">
    <text evidence="1">The sequence shown here is derived from an EMBL/GenBank/DDBJ whole genome shotgun (WGS) entry which is preliminary data.</text>
</comment>
<dbReference type="PROSITE" id="PS51257">
    <property type="entry name" value="PROKAR_LIPOPROTEIN"/>
    <property type="match status" value="1"/>
</dbReference>
<name>A0A4Y9IKL8_9BACT</name>
<evidence type="ECO:0000313" key="1">
    <source>
        <dbReference type="EMBL" id="TFU87298.1"/>
    </source>
</evidence>
<reference evidence="1 2" key="1">
    <citation type="submission" date="2019-03" db="EMBL/GenBank/DDBJ databases">
        <title>Diversity of the mouse oral microbiome.</title>
        <authorList>
            <person name="Joseph S."/>
            <person name="Aduse-Opoku J."/>
            <person name="Curtis M."/>
            <person name="Wade W."/>
            <person name="Hashim A."/>
        </authorList>
    </citation>
    <scope>NUCLEOTIDE SEQUENCE [LARGE SCALE GENOMIC DNA]</scope>
    <source>
        <strain evidence="1 2">P11</strain>
    </source>
</reference>